<dbReference type="RefSeq" id="WP_219797496.1">
    <property type="nucleotide sequence ID" value="NZ_CP080095.1"/>
</dbReference>
<gene>
    <name evidence="1" type="ORF">KZJ38_17725</name>
</gene>
<proteinExistence type="predicted"/>
<name>A0ABX8UGY9_9BURK</name>
<accession>A0ABX8UGY9</accession>
<dbReference type="EMBL" id="CP080095">
    <property type="protein sequence ID" value="QYD68103.1"/>
    <property type="molecule type" value="Genomic_DNA"/>
</dbReference>
<evidence type="ECO:0000313" key="2">
    <source>
        <dbReference type="Proteomes" id="UP000826462"/>
    </source>
</evidence>
<sequence>MQQRTWLGSLDAYQKGTIEIVNGSAEHFAMSNVFEVASGAQPYEKIVVGRNLDYVIEALKAHRTSTWFAAAHDEFAIVLDGTIDVQFVKAAKAPLVDPSTKGSVRFDEQPQGQSMGYVRLRRGHQALLPAGAAYRFVAVHDGVLLLQTMLGQHSVQKWDEICIR</sequence>
<reference evidence="1 2" key="1">
    <citation type="submission" date="2021-07" db="EMBL/GenBank/DDBJ databases">
        <title>Paraburkholderia edwinii protects Aspergillus sp. from phenazines by acting as a toxin sponge.</title>
        <authorList>
            <person name="Dahlstrom K.M."/>
            <person name="Newman D.K."/>
        </authorList>
    </citation>
    <scope>NUCLEOTIDE SEQUENCE [LARGE SCALE GENOMIC DNA]</scope>
    <source>
        <strain evidence="1 2">Pe01</strain>
    </source>
</reference>
<organism evidence="1 2">
    <name type="scientific">Paraburkholderia edwinii</name>
    <dbReference type="NCBI Taxonomy" id="2861782"/>
    <lineage>
        <taxon>Bacteria</taxon>
        <taxon>Pseudomonadati</taxon>
        <taxon>Pseudomonadota</taxon>
        <taxon>Betaproteobacteria</taxon>
        <taxon>Burkholderiales</taxon>
        <taxon>Burkholderiaceae</taxon>
        <taxon>Paraburkholderia</taxon>
    </lineage>
</organism>
<dbReference type="Proteomes" id="UP000826462">
    <property type="component" value="Chromosome 1"/>
</dbReference>
<dbReference type="SUPFAM" id="SSF51182">
    <property type="entry name" value="RmlC-like cupins"/>
    <property type="match status" value="1"/>
</dbReference>
<keyword evidence="2" id="KW-1185">Reference proteome</keyword>
<evidence type="ECO:0000313" key="1">
    <source>
        <dbReference type="EMBL" id="QYD68103.1"/>
    </source>
</evidence>
<dbReference type="InterPro" id="IPR011051">
    <property type="entry name" value="RmlC_Cupin_sf"/>
</dbReference>
<protein>
    <submittedName>
        <fullName evidence="1">Hydroxyquinol 1,2-dioxygenase</fullName>
    </submittedName>
</protein>